<dbReference type="Pfam" id="PF03235">
    <property type="entry name" value="GmrSD_N"/>
    <property type="match status" value="1"/>
</dbReference>
<dbReference type="InterPro" id="IPR004919">
    <property type="entry name" value="GmrSD_N"/>
</dbReference>
<dbReference type="PANTHER" id="PTHR39639:SF1">
    <property type="entry name" value="DUF262 DOMAIN-CONTAINING PROTEIN"/>
    <property type="match status" value="1"/>
</dbReference>
<feature type="domain" description="GmrSD restriction endonucleases N-terminal" evidence="1">
    <location>
        <begin position="71"/>
        <end position="172"/>
    </location>
</feature>
<reference evidence="2 3" key="1">
    <citation type="journal article" date="2016" name="Mol. Biol. Evol.">
        <title>Comparative Genomics of Early-Diverging Mushroom-Forming Fungi Provides Insights into the Origins of Lignocellulose Decay Capabilities.</title>
        <authorList>
            <person name="Nagy L.G."/>
            <person name="Riley R."/>
            <person name="Tritt A."/>
            <person name="Adam C."/>
            <person name="Daum C."/>
            <person name="Floudas D."/>
            <person name="Sun H."/>
            <person name="Yadav J.S."/>
            <person name="Pangilinan J."/>
            <person name="Larsson K.H."/>
            <person name="Matsuura K."/>
            <person name="Barry K."/>
            <person name="Labutti K."/>
            <person name="Kuo R."/>
            <person name="Ohm R.A."/>
            <person name="Bhattacharya S.S."/>
            <person name="Shirouzu T."/>
            <person name="Yoshinaga Y."/>
            <person name="Martin F.M."/>
            <person name="Grigoriev I.V."/>
            <person name="Hibbett D.S."/>
        </authorList>
    </citation>
    <scope>NUCLEOTIDE SEQUENCE [LARGE SCALE GENOMIC DNA]</scope>
    <source>
        <strain evidence="2 3">HHB14362 ss-1</strain>
    </source>
</reference>
<dbReference type="EMBL" id="KV425663">
    <property type="protein sequence ID" value="KZT18747.1"/>
    <property type="molecule type" value="Genomic_DNA"/>
</dbReference>
<dbReference type="AlphaFoldDB" id="A0A165MT92"/>
<evidence type="ECO:0000259" key="1">
    <source>
        <dbReference type="Pfam" id="PF03235"/>
    </source>
</evidence>
<dbReference type="Proteomes" id="UP000076761">
    <property type="component" value="Unassembled WGS sequence"/>
</dbReference>
<keyword evidence="3" id="KW-1185">Reference proteome</keyword>
<dbReference type="InParanoid" id="A0A165MT92"/>
<dbReference type="OrthoDB" id="2530081at2759"/>
<dbReference type="STRING" id="1314782.A0A165MT92"/>
<protein>
    <recommendedName>
        <fullName evidence="1">GmrSD restriction endonucleases N-terminal domain-containing protein</fullName>
    </recommendedName>
</protein>
<accession>A0A165MT92</accession>
<dbReference type="PANTHER" id="PTHR39639">
    <property type="entry name" value="CHROMOSOME 16, WHOLE GENOME SHOTGUN SEQUENCE"/>
    <property type="match status" value="1"/>
</dbReference>
<sequence>MSSIRPCKAVELEDGQLQEMSAAPQNVAMHGAIKPLKSPRITSSPTQLIVAACPDHLIDRANASGMTDNIWSEQKQCNMIDSIFRNIHVPAFVFAVNVDEDGSERKTCIDGKQRLTALYNFMNGLIPYIDPVTHEKLWYKLDHEEPHRKLLPESLQRRFANKQLQCVEYQDISVADERMIFERLQMGMSVSYAEKLQMISSARATLVREILQDHFAHTDWISASCSSWDDRRGGNFRCVAQMLYHIEKYPAPDRMVTSFELERWLTADHSPLANFRVRITETFTVLQKLGNYDKLKTCFASQKLTLAELVMVVLVVAVFRRRMHVEDIVDVVCDMRQRSQSRDGTQTTAMLNFIKNVNIRVSDIHTGPAGLAYDPSLLKACLSTVRSPADEGAKAGICDTGHIIPYDDFVQPTGFTAMAGMSPVPTDKNLPDESPRGSHPVVMHLGDKMMSPVDRHDDSVTLLPTVPPTEGRQCSPDGALRTMHLTSDSLFTSTGDAVMDTSTFGVPYDESLQCTVATTRHVLP</sequence>
<evidence type="ECO:0000313" key="3">
    <source>
        <dbReference type="Proteomes" id="UP000076761"/>
    </source>
</evidence>
<name>A0A165MT92_9AGAM</name>
<evidence type="ECO:0000313" key="2">
    <source>
        <dbReference type="EMBL" id="KZT18747.1"/>
    </source>
</evidence>
<gene>
    <name evidence="2" type="ORF">NEOLEDRAFT_1173436</name>
</gene>
<organism evidence="2 3">
    <name type="scientific">Neolentinus lepideus HHB14362 ss-1</name>
    <dbReference type="NCBI Taxonomy" id="1314782"/>
    <lineage>
        <taxon>Eukaryota</taxon>
        <taxon>Fungi</taxon>
        <taxon>Dikarya</taxon>
        <taxon>Basidiomycota</taxon>
        <taxon>Agaricomycotina</taxon>
        <taxon>Agaricomycetes</taxon>
        <taxon>Gloeophyllales</taxon>
        <taxon>Gloeophyllaceae</taxon>
        <taxon>Neolentinus</taxon>
    </lineage>
</organism>
<proteinExistence type="predicted"/>